<evidence type="ECO:0000313" key="1">
    <source>
        <dbReference type="EMBL" id="MBA8888294.1"/>
    </source>
</evidence>
<gene>
    <name evidence="1" type="ORF">FHW12_002518</name>
</gene>
<dbReference type="AlphaFoldDB" id="A0A839F7V7"/>
<sequence length="259" mass="28985">MLCGIPPPRLGSRRGCATLPRRPSPHRTRRAVRMDKSEVVVGNTRIALQWPNERDELTATLGRALEPVLIPLGFEVKRDPRGDDFVRTRGDTTLTVCGVGYDDHPHYACDVLVTVRHHVVEQLLASVVPGNEYTATWTMRLSNLESHGGFAITSVRHIEAFIKFAARKLPAVVERCDDLHELDRIINADRTQIDGVDFASAEGPIVLAWLAGNPNFESMVAYADTRYDRREIEGDTPIVQLADHLRRTVPVERRRPATG</sequence>
<protein>
    <submittedName>
        <fullName evidence="1">Uncharacterized protein</fullName>
    </submittedName>
</protein>
<reference evidence="1 2" key="1">
    <citation type="submission" date="2020-07" db="EMBL/GenBank/DDBJ databases">
        <title>Genomic Encyclopedia of Type Strains, Phase IV (KMG-V): Genome sequencing to study the core and pangenomes of soil and plant-associated prokaryotes.</title>
        <authorList>
            <person name="Whitman W."/>
        </authorList>
    </citation>
    <scope>NUCLEOTIDE SEQUENCE [LARGE SCALE GENOMIC DNA]</scope>
    <source>
        <strain evidence="1 2">RH2WT43</strain>
    </source>
</reference>
<dbReference type="EMBL" id="JACGXL010000003">
    <property type="protein sequence ID" value="MBA8888294.1"/>
    <property type="molecule type" value="Genomic_DNA"/>
</dbReference>
<proteinExistence type="predicted"/>
<organism evidence="1 2">
    <name type="scientific">Dokdonella fugitiva</name>
    <dbReference type="NCBI Taxonomy" id="328517"/>
    <lineage>
        <taxon>Bacteria</taxon>
        <taxon>Pseudomonadati</taxon>
        <taxon>Pseudomonadota</taxon>
        <taxon>Gammaproteobacteria</taxon>
        <taxon>Lysobacterales</taxon>
        <taxon>Rhodanobacteraceae</taxon>
        <taxon>Dokdonella</taxon>
    </lineage>
</organism>
<comment type="caution">
    <text evidence="1">The sequence shown here is derived from an EMBL/GenBank/DDBJ whole genome shotgun (WGS) entry which is preliminary data.</text>
</comment>
<accession>A0A839F7V7</accession>
<dbReference type="RefSeq" id="WP_182531342.1">
    <property type="nucleotide sequence ID" value="NZ_JACGXL010000003.1"/>
</dbReference>
<keyword evidence="2" id="KW-1185">Reference proteome</keyword>
<evidence type="ECO:0000313" key="2">
    <source>
        <dbReference type="Proteomes" id="UP000550401"/>
    </source>
</evidence>
<name>A0A839F7V7_9GAMM</name>
<dbReference type="Proteomes" id="UP000550401">
    <property type="component" value="Unassembled WGS sequence"/>
</dbReference>